<dbReference type="AlphaFoldDB" id="A0A0M6WYU5"/>
<dbReference type="EMBL" id="CVRS01000106">
    <property type="protein sequence ID" value="CRL42736.1"/>
    <property type="molecule type" value="Genomic_DNA"/>
</dbReference>
<evidence type="ECO:0000259" key="1">
    <source>
        <dbReference type="PROSITE" id="PS50943"/>
    </source>
</evidence>
<dbReference type="SMART" id="SM00530">
    <property type="entry name" value="HTH_XRE"/>
    <property type="match status" value="1"/>
</dbReference>
<proteinExistence type="predicted"/>
<gene>
    <name evidence="2" type="ORF">RIL183_32261</name>
</gene>
<dbReference type="Proteomes" id="UP000049828">
    <property type="component" value="Unassembled WGS sequence"/>
</dbReference>
<dbReference type="STRING" id="360807.ERS852392_00267"/>
<dbReference type="Pfam" id="PF01381">
    <property type="entry name" value="HTH_3"/>
    <property type="match status" value="1"/>
</dbReference>
<evidence type="ECO:0000313" key="2">
    <source>
        <dbReference type="EMBL" id="CRL42736.1"/>
    </source>
</evidence>
<dbReference type="InterPro" id="IPR001387">
    <property type="entry name" value="Cro/C1-type_HTH"/>
</dbReference>
<organism evidence="2 3">
    <name type="scientific">Roseburia inulinivorans</name>
    <dbReference type="NCBI Taxonomy" id="360807"/>
    <lineage>
        <taxon>Bacteria</taxon>
        <taxon>Bacillati</taxon>
        <taxon>Bacillota</taxon>
        <taxon>Clostridia</taxon>
        <taxon>Lachnospirales</taxon>
        <taxon>Lachnospiraceae</taxon>
        <taxon>Roseburia</taxon>
    </lineage>
</organism>
<dbReference type="GO" id="GO:0003677">
    <property type="term" value="F:DNA binding"/>
    <property type="evidence" value="ECO:0007669"/>
    <property type="project" value="InterPro"/>
</dbReference>
<dbReference type="RefSeq" id="WP_055040362.1">
    <property type="nucleotide sequence ID" value="NZ_CVRS01000106.1"/>
</dbReference>
<reference evidence="3" key="1">
    <citation type="submission" date="2015-05" db="EMBL/GenBank/DDBJ databases">
        <authorList>
            <consortium name="Pathogen Informatics"/>
        </authorList>
    </citation>
    <scope>NUCLEOTIDE SEQUENCE [LARGE SCALE GENOMIC DNA]</scope>
    <source>
        <strain evidence="3">L1-83</strain>
    </source>
</reference>
<name>A0A0M6WYU5_9FIRM</name>
<dbReference type="SUPFAM" id="SSF47413">
    <property type="entry name" value="lambda repressor-like DNA-binding domains"/>
    <property type="match status" value="1"/>
</dbReference>
<sequence>MKIQEERVLLLMEENGITQREMARDLAISPTTLNGYLHGKYLHVPDDVICEIADYLRVSVDYITDRSALLQIGNGIHDKEEAVVIDNYRHLRPSDKKIAADLISQLLKNNCEDSSKS</sequence>
<protein>
    <recommendedName>
        <fullName evidence="1">HTH cro/C1-type domain-containing protein</fullName>
    </recommendedName>
</protein>
<accession>A0A0M6WYU5</accession>
<dbReference type="InterPro" id="IPR010982">
    <property type="entry name" value="Lambda_DNA-bd_dom_sf"/>
</dbReference>
<dbReference type="CDD" id="cd00093">
    <property type="entry name" value="HTH_XRE"/>
    <property type="match status" value="1"/>
</dbReference>
<dbReference type="OrthoDB" id="9805654at2"/>
<keyword evidence="3" id="KW-1185">Reference proteome</keyword>
<dbReference type="Gene3D" id="1.10.260.40">
    <property type="entry name" value="lambda repressor-like DNA-binding domains"/>
    <property type="match status" value="1"/>
</dbReference>
<feature type="domain" description="HTH cro/C1-type" evidence="1">
    <location>
        <begin position="8"/>
        <end position="63"/>
    </location>
</feature>
<evidence type="ECO:0000313" key="3">
    <source>
        <dbReference type="Proteomes" id="UP000049828"/>
    </source>
</evidence>
<dbReference type="PROSITE" id="PS50943">
    <property type="entry name" value="HTH_CROC1"/>
    <property type="match status" value="1"/>
</dbReference>